<dbReference type="GO" id="GO:0008483">
    <property type="term" value="F:transaminase activity"/>
    <property type="evidence" value="ECO:0007669"/>
    <property type="project" value="UniProtKB-KW"/>
</dbReference>
<dbReference type="SUPFAM" id="SSF53383">
    <property type="entry name" value="PLP-dependent transferases"/>
    <property type="match status" value="1"/>
</dbReference>
<keyword evidence="2" id="KW-0663">Pyridoxal phosphate</keyword>
<dbReference type="EMBL" id="CP137080">
    <property type="protein sequence ID" value="WOQ70587.1"/>
    <property type="molecule type" value="Genomic_DNA"/>
</dbReference>
<evidence type="ECO:0000256" key="2">
    <source>
        <dbReference type="ARBA" id="ARBA00022898"/>
    </source>
</evidence>
<dbReference type="InterPro" id="IPR000524">
    <property type="entry name" value="Tscrpt_reg_HTH_GntR"/>
</dbReference>
<dbReference type="Gene3D" id="1.10.10.10">
    <property type="entry name" value="Winged helix-like DNA-binding domain superfamily/Winged helix DNA-binding domain"/>
    <property type="match status" value="1"/>
</dbReference>
<evidence type="ECO:0000256" key="4">
    <source>
        <dbReference type="ARBA" id="ARBA00023125"/>
    </source>
</evidence>
<evidence type="ECO:0000259" key="6">
    <source>
        <dbReference type="PROSITE" id="PS50949"/>
    </source>
</evidence>
<dbReference type="SMART" id="SM00345">
    <property type="entry name" value="HTH_GNTR"/>
    <property type="match status" value="1"/>
</dbReference>
<dbReference type="CDD" id="cd00609">
    <property type="entry name" value="AAT_like"/>
    <property type="match status" value="1"/>
</dbReference>
<dbReference type="PANTHER" id="PTHR46577:SF1">
    <property type="entry name" value="HTH-TYPE TRANSCRIPTIONAL REGULATORY PROTEIN GABR"/>
    <property type="match status" value="1"/>
</dbReference>
<keyword evidence="8" id="KW-1185">Reference proteome</keyword>
<sequence length="481" mass="51033">MPDSRLSSRSFAVMLGRWRGAGPAYRDLADAVRVLSLDGRIVPGTALPAERDLAARLELSRTTVAAAYRDLRESGHLRSLRGSGSVVQAVGRMAAAPEPGGADTIDLSQASPSAWPGLPELFAEAASQASRWVSRPGYDVRGDAELRQAIAERYTARGLPTDATQIIVTTGAQAAISLLADVLVRPGDRVAIETPTYPHAADAFSRAGGRLTAIPVHLDSGWDLERAEHVLRRAAPSVLYTMPDFQNPTGASMARAAREEFVGLAADAGAVLVADETTADLRIDPGAASAPLGAGMDPLLQRRVVTLGSLGKSVWGGLRVGWIRADVDLVQRLVSARPRRELGTPEMEQQVALLALARMPEILEQRARLLGAGRDALCAALASRLPHWQVPCPPGGVALWVGLGEPVSSPLSWEARTRGLVISSGPRFGVEGGHERHLRIPFTAAPAILERSVEILAEAWDSALSRARAGQPHEPLLASVV</sequence>
<evidence type="ECO:0000256" key="1">
    <source>
        <dbReference type="ARBA" id="ARBA00005384"/>
    </source>
</evidence>
<dbReference type="AlphaFoldDB" id="A0AAU0MKA3"/>
<dbReference type="InterPro" id="IPR015421">
    <property type="entry name" value="PyrdxlP-dep_Trfase_major"/>
</dbReference>
<accession>A0AAU0MKA3</accession>
<comment type="similarity">
    <text evidence="1">In the C-terminal section; belongs to the class-I pyridoxal-phosphate-dependent aminotransferase family.</text>
</comment>
<dbReference type="InterPro" id="IPR015424">
    <property type="entry name" value="PyrdxlP-dep_Trfase"/>
</dbReference>
<dbReference type="InterPro" id="IPR051446">
    <property type="entry name" value="HTH_trans_reg/aminotransferase"/>
</dbReference>
<keyword evidence="3" id="KW-0805">Transcription regulation</keyword>
<dbReference type="GO" id="GO:0003677">
    <property type="term" value="F:DNA binding"/>
    <property type="evidence" value="ECO:0007669"/>
    <property type="project" value="UniProtKB-KW"/>
</dbReference>
<dbReference type="PRINTS" id="PR00035">
    <property type="entry name" value="HTHGNTR"/>
</dbReference>
<organism evidence="7 8">
    <name type="scientific">Microbacterium limosum</name>
    <dbReference type="NCBI Taxonomy" id="3079935"/>
    <lineage>
        <taxon>Bacteria</taxon>
        <taxon>Bacillati</taxon>
        <taxon>Actinomycetota</taxon>
        <taxon>Actinomycetes</taxon>
        <taxon>Micrococcales</taxon>
        <taxon>Microbacteriaceae</taxon>
        <taxon>Microbacterium</taxon>
    </lineage>
</organism>
<dbReference type="Gene3D" id="3.40.640.10">
    <property type="entry name" value="Type I PLP-dependent aspartate aminotransferase-like (Major domain)"/>
    <property type="match status" value="1"/>
</dbReference>
<reference evidence="7 8" key="1">
    <citation type="submission" date="2023-10" db="EMBL/GenBank/DDBJ databases">
        <title>Y20.</title>
        <authorList>
            <person name="Zhang G."/>
            <person name="Ding Y."/>
        </authorList>
    </citation>
    <scope>NUCLEOTIDE SEQUENCE [LARGE SCALE GENOMIC DNA]</scope>
    <source>
        <strain evidence="7 8">Y20</strain>
    </source>
</reference>
<dbReference type="InterPro" id="IPR004839">
    <property type="entry name" value="Aminotransferase_I/II_large"/>
</dbReference>
<dbReference type="Proteomes" id="UP001329313">
    <property type="component" value="Chromosome"/>
</dbReference>
<protein>
    <submittedName>
        <fullName evidence="7">PLP-dependent aminotransferase family protein</fullName>
    </submittedName>
</protein>
<evidence type="ECO:0000256" key="3">
    <source>
        <dbReference type="ARBA" id="ARBA00023015"/>
    </source>
</evidence>
<dbReference type="Pfam" id="PF00392">
    <property type="entry name" value="GntR"/>
    <property type="match status" value="1"/>
</dbReference>
<evidence type="ECO:0000313" key="8">
    <source>
        <dbReference type="Proteomes" id="UP001329313"/>
    </source>
</evidence>
<dbReference type="Pfam" id="PF00155">
    <property type="entry name" value="Aminotran_1_2"/>
    <property type="match status" value="1"/>
</dbReference>
<keyword evidence="7" id="KW-0808">Transferase</keyword>
<dbReference type="RefSeq" id="WP_330171667.1">
    <property type="nucleotide sequence ID" value="NZ_CP137080.1"/>
</dbReference>
<feature type="domain" description="HTH gntR-type" evidence="6">
    <location>
        <begin position="22"/>
        <end position="90"/>
    </location>
</feature>
<dbReference type="KEGG" id="mliy:RYJ27_05125"/>
<dbReference type="PROSITE" id="PS50949">
    <property type="entry name" value="HTH_GNTR"/>
    <property type="match status" value="1"/>
</dbReference>
<dbReference type="PANTHER" id="PTHR46577">
    <property type="entry name" value="HTH-TYPE TRANSCRIPTIONAL REGULATORY PROTEIN GABR"/>
    <property type="match status" value="1"/>
</dbReference>
<dbReference type="GO" id="GO:0030170">
    <property type="term" value="F:pyridoxal phosphate binding"/>
    <property type="evidence" value="ECO:0007669"/>
    <property type="project" value="InterPro"/>
</dbReference>
<dbReference type="InterPro" id="IPR036390">
    <property type="entry name" value="WH_DNA-bd_sf"/>
</dbReference>
<dbReference type="SUPFAM" id="SSF46785">
    <property type="entry name" value="Winged helix' DNA-binding domain"/>
    <property type="match status" value="1"/>
</dbReference>
<keyword evidence="5" id="KW-0804">Transcription</keyword>
<gene>
    <name evidence="7" type="ORF">RYJ27_05125</name>
</gene>
<dbReference type="CDD" id="cd07377">
    <property type="entry name" value="WHTH_GntR"/>
    <property type="match status" value="1"/>
</dbReference>
<name>A0AAU0MKA3_9MICO</name>
<proteinExistence type="inferred from homology"/>
<evidence type="ECO:0000256" key="5">
    <source>
        <dbReference type="ARBA" id="ARBA00023163"/>
    </source>
</evidence>
<dbReference type="GO" id="GO:0003700">
    <property type="term" value="F:DNA-binding transcription factor activity"/>
    <property type="evidence" value="ECO:0007669"/>
    <property type="project" value="InterPro"/>
</dbReference>
<dbReference type="InterPro" id="IPR036388">
    <property type="entry name" value="WH-like_DNA-bd_sf"/>
</dbReference>
<keyword evidence="7" id="KW-0032">Aminotransferase</keyword>
<keyword evidence="4" id="KW-0238">DNA-binding</keyword>
<evidence type="ECO:0000313" key="7">
    <source>
        <dbReference type="EMBL" id="WOQ70587.1"/>
    </source>
</evidence>